<feature type="compositionally biased region" description="Polar residues" evidence="1">
    <location>
        <begin position="7"/>
        <end position="31"/>
    </location>
</feature>
<reference evidence="2 3" key="1">
    <citation type="submission" date="2018-06" db="EMBL/GenBank/DDBJ databases">
        <title>A transcriptomic atlas of mushroom development highlights an independent origin of complex multicellularity.</title>
        <authorList>
            <consortium name="DOE Joint Genome Institute"/>
            <person name="Krizsan K."/>
            <person name="Almasi E."/>
            <person name="Merenyi Z."/>
            <person name="Sahu N."/>
            <person name="Viragh M."/>
            <person name="Koszo T."/>
            <person name="Mondo S."/>
            <person name="Kiss B."/>
            <person name="Balint B."/>
            <person name="Kues U."/>
            <person name="Barry K."/>
            <person name="Hegedus J.C."/>
            <person name="Henrissat B."/>
            <person name="Johnson J."/>
            <person name="Lipzen A."/>
            <person name="Ohm R."/>
            <person name="Nagy I."/>
            <person name="Pangilinan J."/>
            <person name="Yan J."/>
            <person name="Xiong Y."/>
            <person name="Grigoriev I.V."/>
            <person name="Hibbett D.S."/>
            <person name="Nagy L.G."/>
        </authorList>
    </citation>
    <scope>NUCLEOTIDE SEQUENCE [LARGE SCALE GENOMIC DNA]</scope>
    <source>
        <strain evidence="2 3">SZMC22713</strain>
    </source>
</reference>
<feature type="region of interest" description="Disordered" evidence="1">
    <location>
        <begin position="1"/>
        <end position="31"/>
    </location>
</feature>
<proteinExistence type="predicted"/>
<dbReference type="VEuPathDB" id="FungiDB:BD410DRAFT_478697"/>
<evidence type="ECO:0000313" key="3">
    <source>
        <dbReference type="Proteomes" id="UP000294933"/>
    </source>
</evidence>
<dbReference type="STRING" id="50990.A0A4Y7QJ92"/>
<evidence type="ECO:0008006" key="4">
    <source>
        <dbReference type="Google" id="ProtNLM"/>
    </source>
</evidence>
<organism evidence="2 3">
    <name type="scientific">Rickenella mellea</name>
    <dbReference type="NCBI Taxonomy" id="50990"/>
    <lineage>
        <taxon>Eukaryota</taxon>
        <taxon>Fungi</taxon>
        <taxon>Dikarya</taxon>
        <taxon>Basidiomycota</taxon>
        <taxon>Agaricomycotina</taxon>
        <taxon>Agaricomycetes</taxon>
        <taxon>Hymenochaetales</taxon>
        <taxon>Rickenellaceae</taxon>
        <taxon>Rickenella</taxon>
    </lineage>
</organism>
<name>A0A4Y7QJ92_9AGAM</name>
<dbReference type="EMBL" id="ML170160">
    <property type="protein sequence ID" value="TDL26970.1"/>
    <property type="molecule type" value="Genomic_DNA"/>
</dbReference>
<protein>
    <recommendedName>
        <fullName evidence="4">F-box domain-containing protein</fullName>
    </recommendedName>
</protein>
<dbReference type="Proteomes" id="UP000294933">
    <property type="component" value="Unassembled WGS sequence"/>
</dbReference>
<gene>
    <name evidence="2" type="ORF">BD410DRAFT_478697</name>
</gene>
<dbReference type="AlphaFoldDB" id="A0A4Y7QJ92"/>
<accession>A0A4Y7QJ92</accession>
<keyword evidence="3" id="KW-1185">Reference proteome</keyword>
<evidence type="ECO:0000313" key="2">
    <source>
        <dbReference type="EMBL" id="TDL26970.1"/>
    </source>
</evidence>
<evidence type="ECO:0000256" key="1">
    <source>
        <dbReference type="SAM" id="MobiDB-lite"/>
    </source>
</evidence>
<sequence length="279" mass="31694">MSDPAITGNSDGLQIGSLQISTPQPRTSESPIQRLHPELLNEIFRLCIGRYIYDYPSGGGRRLPRPSVKEPPLILCRICRRWRQLVLANPLLWAQIELYGVCRSSHLVALDEWLIRSQQSPLHLSVTCHRYEGTRAEFEDQVSRVIAKLTPHSWRWKHVFFELPTACTEPIVRRLGEGSDSLEILKICDRGSSGGKESIAVNLSGHRVLSKLQMDARIHFIPNHSPMNNIRILHMSFLTIDEYLHCLMSVLPHLTLNSFSTATFTSSPCFINPYASFPQ</sequence>
<dbReference type="OrthoDB" id="2269034at2759"/>